<evidence type="ECO:0000256" key="3">
    <source>
        <dbReference type="ARBA" id="ARBA00009960"/>
    </source>
</evidence>
<dbReference type="InterPro" id="IPR017384">
    <property type="entry name" value="NADH_Ub_cplx-1_asu_su-1"/>
</dbReference>
<dbReference type="OrthoDB" id="1920692at2759"/>
<dbReference type="Pfam" id="PF15879">
    <property type="entry name" value="MWFE"/>
    <property type="match status" value="1"/>
</dbReference>
<evidence type="ECO:0000256" key="8">
    <source>
        <dbReference type="ARBA" id="ARBA00022792"/>
    </source>
</evidence>
<keyword evidence="5" id="KW-0813">Transport</keyword>
<keyword evidence="11" id="KW-0496">Mitochondrion</keyword>
<evidence type="ECO:0000256" key="2">
    <source>
        <dbReference type="ARBA" id="ARBA00004298"/>
    </source>
</evidence>
<evidence type="ECO:0000256" key="5">
    <source>
        <dbReference type="ARBA" id="ARBA00022448"/>
    </source>
</evidence>
<evidence type="ECO:0000256" key="7">
    <source>
        <dbReference type="ARBA" id="ARBA00022692"/>
    </source>
</evidence>
<keyword evidence="8" id="KW-0999">Mitochondrion inner membrane</keyword>
<evidence type="ECO:0000256" key="1">
    <source>
        <dbReference type="ARBA" id="ARBA00003195"/>
    </source>
</evidence>
<protein>
    <recommendedName>
        <fullName evidence="4">NADH dehydrogenase [ubiquinone] 1 alpha subcomplex subunit 1</fullName>
    </recommendedName>
</protein>
<dbReference type="EMBL" id="JNBR01000533">
    <property type="protein sequence ID" value="OQR91438.1"/>
    <property type="molecule type" value="Genomic_DNA"/>
</dbReference>
<name>A0A1V9Z0B1_ACHHY</name>
<comment type="similarity">
    <text evidence="3">Belongs to the complex I NDUFA1 subunit family.</text>
</comment>
<evidence type="ECO:0000313" key="15">
    <source>
        <dbReference type="Proteomes" id="UP000243579"/>
    </source>
</evidence>
<comment type="caution">
    <text evidence="14">The sequence shown here is derived from an EMBL/GenBank/DDBJ whole genome shotgun (WGS) entry which is preliminary data.</text>
</comment>
<evidence type="ECO:0000256" key="10">
    <source>
        <dbReference type="ARBA" id="ARBA00022989"/>
    </source>
</evidence>
<sequence length="72" mass="8270">MPYQVLPGLAIIAGMFTVSGLAIGGVNRWYARGTQKKLILRDDWDRALDARDQRLKDRIQWEEKLKAEGKLQ</sequence>
<evidence type="ECO:0000256" key="13">
    <source>
        <dbReference type="SAM" id="Phobius"/>
    </source>
</evidence>
<dbReference type="AlphaFoldDB" id="A0A1V9Z0B1"/>
<dbReference type="PANTHER" id="PTHR17098:SF2">
    <property type="entry name" value="NADH DEHYDROGENASE [UBIQUINONE] 1 ALPHA SUBCOMPLEX SUBUNIT 1"/>
    <property type="match status" value="1"/>
</dbReference>
<dbReference type="PANTHER" id="PTHR17098">
    <property type="entry name" value="NADH-UBIQUINONE OXIDOREDUCTASE MWFE SUBUNIT"/>
    <property type="match status" value="1"/>
</dbReference>
<evidence type="ECO:0000256" key="6">
    <source>
        <dbReference type="ARBA" id="ARBA00022660"/>
    </source>
</evidence>
<dbReference type="GO" id="GO:0005743">
    <property type="term" value="C:mitochondrial inner membrane"/>
    <property type="evidence" value="ECO:0007669"/>
    <property type="project" value="UniProtKB-SubCell"/>
</dbReference>
<keyword evidence="10 13" id="KW-1133">Transmembrane helix</keyword>
<evidence type="ECO:0000256" key="11">
    <source>
        <dbReference type="ARBA" id="ARBA00023128"/>
    </source>
</evidence>
<evidence type="ECO:0000256" key="4">
    <source>
        <dbReference type="ARBA" id="ARBA00016392"/>
    </source>
</evidence>
<accession>A0A1V9Z0B1</accession>
<proteinExistence type="inferred from homology"/>
<comment type="subcellular location">
    <subcellularLocation>
        <location evidence="2">Mitochondrion inner membrane</location>
        <topology evidence="2">Single-pass membrane protein</topology>
        <orientation evidence="2">Matrix side</orientation>
    </subcellularLocation>
</comment>
<gene>
    <name evidence="14" type="ORF">ACHHYP_04690</name>
</gene>
<keyword evidence="12 13" id="KW-0472">Membrane</keyword>
<dbReference type="Proteomes" id="UP000243579">
    <property type="component" value="Unassembled WGS sequence"/>
</dbReference>
<keyword evidence="7 13" id="KW-0812">Transmembrane</keyword>
<evidence type="ECO:0000256" key="9">
    <source>
        <dbReference type="ARBA" id="ARBA00022982"/>
    </source>
</evidence>
<evidence type="ECO:0000313" key="14">
    <source>
        <dbReference type="EMBL" id="OQR91438.1"/>
    </source>
</evidence>
<comment type="function">
    <text evidence="1">Accessory subunit of the mitochondrial membrane respiratory chain NADH dehydrogenase (Complex I), that is believed not to be involved in catalysis. Complex I functions in the transfer of electrons from NADH to the respiratory chain. The immediate electron acceptor for the enzyme is believed to be ubiquinone.</text>
</comment>
<reference evidence="14 15" key="1">
    <citation type="journal article" date="2014" name="Genome Biol. Evol.">
        <title>The secreted proteins of Achlya hypogyna and Thraustotheca clavata identify the ancestral oomycete secretome and reveal gene acquisitions by horizontal gene transfer.</title>
        <authorList>
            <person name="Misner I."/>
            <person name="Blouin N."/>
            <person name="Leonard G."/>
            <person name="Richards T.A."/>
            <person name="Lane C.E."/>
        </authorList>
    </citation>
    <scope>NUCLEOTIDE SEQUENCE [LARGE SCALE GENOMIC DNA]</scope>
    <source>
        <strain evidence="14 15">ATCC 48635</strain>
    </source>
</reference>
<evidence type="ECO:0000256" key="12">
    <source>
        <dbReference type="ARBA" id="ARBA00023136"/>
    </source>
</evidence>
<keyword evidence="6" id="KW-0679">Respiratory chain</keyword>
<keyword evidence="9" id="KW-0249">Electron transport</keyword>
<keyword evidence="15" id="KW-1185">Reference proteome</keyword>
<feature type="transmembrane region" description="Helical" evidence="13">
    <location>
        <begin position="6"/>
        <end position="31"/>
    </location>
</feature>
<organism evidence="14 15">
    <name type="scientific">Achlya hypogyna</name>
    <name type="common">Oomycete</name>
    <name type="synonym">Protoachlya hypogyna</name>
    <dbReference type="NCBI Taxonomy" id="1202772"/>
    <lineage>
        <taxon>Eukaryota</taxon>
        <taxon>Sar</taxon>
        <taxon>Stramenopiles</taxon>
        <taxon>Oomycota</taxon>
        <taxon>Saprolegniomycetes</taxon>
        <taxon>Saprolegniales</taxon>
        <taxon>Achlyaceae</taxon>
        <taxon>Achlya</taxon>
    </lineage>
</organism>